<proteinExistence type="predicted"/>
<evidence type="ECO:0000313" key="2">
    <source>
        <dbReference type="EMBL" id="KAB7791119.1"/>
    </source>
</evidence>
<dbReference type="EMBL" id="WBVT01000003">
    <property type="protein sequence ID" value="KAB7791119.1"/>
    <property type="molecule type" value="Genomic_DNA"/>
</dbReference>
<dbReference type="InterPro" id="IPR029052">
    <property type="entry name" value="Metallo-depent_PP-like"/>
</dbReference>
<protein>
    <submittedName>
        <fullName evidence="2">Calcineurin-like phosphoesterase</fullName>
    </submittedName>
</protein>
<accession>A0A6I1GNZ9</accession>
<dbReference type="AlphaFoldDB" id="A0A6I1GNZ9"/>
<dbReference type="SUPFAM" id="SSF56300">
    <property type="entry name" value="Metallo-dependent phosphatases"/>
    <property type="match status" value="1"/>
</dbReference>
<evidence type="ECO:0000256" key="1">
    <source>
        <dbReference type="SAM" id="MobiDB-lite"/>
    </source>
</evidence>
<evidence type="ECO:0000313" key="3">
    <source>
        <dbReference type="Proteomes" id="UP000441772"/>
    </source>
</evidence>
<dbReference type="Proteomes" id="UP000441772">
    <property type="component" value="Unassembled WGS sequence"/>
</dbReference>
<feature type="compositionally biased region" description="Basic and acidic residues" evidence="1">
    <location>
        <begin position="245"/>
        <end position="256"/>
    </location>
</feature>
<sequence>MKYFTTDTHFGHPLVSALRGFTTFDPGRGEYLRLLHDQGRKAAEDWVRQTVEDDSRLTFRTAADTDAHDAAVVASINAAVGPDDELWILGDIGFRTSVKHLKDCLRQLQCRHLHAVIGNHDDWWMANRPALNLFESIEPNDTVDLPGLDAARPDDLETVNLSHFPYREDLAYGWPDDAVRFHDQALPFDGRRLLYGHTHQLTPEGARPESLNVGLDAWNLTPVSADQVAAWFRETARTGGDGDGVTERNRLDMPSR</sequence>
<organism evidence="2 3">
    <name type="scientific">Bifidobacterium leontopitheci</name>
    <dbReference type="NCBI Taxonomy" id="2650774"/>
    <lineage>
        <taxon>Bacteria</taxon>
        <taxon>Bacillati</taxon>
        <taxon>Actinomycetota</taxon>
        <taxon>Actinomycetes</taxon>
        <taxon>Bifidobacteriales</taxon>
        <taxon>Bifidobacteriaceae</taxon>
        <taxon>Bifidobacterium</taxon>
    </lineage>
</organism>
<dbReference type="Gene3D" id="3.60.21.10">
    <property type="match status" value="1"/>
</dbReference>
<comment type="caution">
    <text evidence="2">The sequence shown here is derived from an EMBL/GenBank/DDBJ whole genome shotgun (WGS) entry which is preliminary data.</text>
</comment>
<gene>
    <name evidence="2" type="ORF">F7D09_0285</name>
</gene>
<dbReference type="RefSeq" id="WP_226835831.1">
    <property type="nucleotide sequence ID" value="NZ_JBHSKZ010000002.1"/>
</dbReference>
<reference evidence="2 3" key="1">
    <citation type="submission" date="2019-09" db="EMBL/GenBank/DDBJ databases">
        <title>Characterization of the phylogenetic diversity of two novel species belonging to the genus Bifidobacterium: Bifidobacterium cebidarum sp. nov. and Bifidobacterium leontopitheci sp. nov.</title>
        <authorList>
            <person name="Lugli G.A."/>
            <person name="Duranti S."/>
            <person name="Milani C."/>
            <person name="Turroni F."/>
            <person name="Ventura M."/>
        </authorList>
    </citation>
    <scope>NUCLEOTIDE SEQUENCE [LARGE SCALE GENOMIC DNA]</scope>
    <source>
        <strain evidence="2 3">LMG 31471</strain>
    </source>
</reference>
<feature type="region of interest" description="Disordered" evidence="1">
    <location>
        <begin position="237"/>
        <end position="256"/>
    </location>
</feature>
<name>A0A6I1GNZ9_9BIFI</name>
<keyword evidence="3" id="KW-1185">Reference proteome</keyword>